<dbReference type="PANTHER" id="PTHR43416">
    <property type="entry name" value="DIHYDROLIPOYLLYSINE-RESIDUE SUCCINYLTRANSFERASE COMPONENT OF 2-OXOGLUTARATE DEHYDROGENASE COMPLEX, MITOCHONDRIAL-RELATED"/>
    <property type="match status" value="1"/>
</dbReference>
<evidence type="ECO:0000259" key="5">
    <source>
        <dbReference type="PROSITE" id="PS50968"/>
    </source>
</evidence>
<dbReference type="Gene3D" id="2.40.50.100">
    <property type="match status" value="1"/>
</dbReference>
<evidence type="ECO:0000256" key="1">
    <source>
        <dbReference type="ARBA" id="ARBA00007317"/>
    </source>
</evidence>
<reference evidence="6" key="1">
    <citation type="submission" date="2015-08" db="EMBL/GenBank/DDBJ databases">
        <authorList>
            <person name="Babu N.S."/>
            <person name="Beckwith C.J."/>
            <person name="Beseler K.G."/>
            <person name="Brison A."/>
            <person name="Carone J.V."/>
            <person name="Caskin T.P."/>
            <person name="Diamond M."/>
            <person name="Durham M.E."/>
            <person name="Foxe J.M."/>
            <person name="Go M."/>
            <person name="Henderson B.A."/>
            <person name="Jones I.B."/>
            <person name="McGettigan J.A."/>
            <person name="Micheletti S.J."/>
            <person name="Nasrallah M.E."/>
            <person name="Ortiz D."/>
            <person name="Piller C.R."/>
            <person name="Privatt S.R."/>
            <person name="Schneider S.L."/>
            <person name="Sharp S."/>
            <person name="Smith T.C."/>
            <person name="Stanton J.D."/>
            <person name="Ullery H.E."/>
            <person name="Wilson R.J."/>
            <person name="Serrano M.G."/>
            <person name="Buck G."/>
            <person name="Lee V."/>
            <person name="Wang Y."/>
            <person name="Carvalho R."/>
            <person name="Voegtly L."/>
            <person name="Shi R."/>
            <person name="Duckworth R."/>
            <person name="Johnson A."/>
            <person name="Loviza R."/>
            <person name="Walstead R."/>
            <person name="Shah Z."/>
            <person name="Kiflezghi M."/>
            <person name="Wade K."/>
            <person name="Ball S.L."/>
            <person name="Bradley K.W."/>
            <person name="Asai D.J."/>
            <person name="Bowman C.A."/>
            <person name="Russell D.A."/>
            <person name="Pope W.H."/>
            <person name="Jacobs-Sera D."/>
            <person name="Hendrix R.W."/>
            <person name="Hatfull G.F."/>
        </authorList>
    </citation>
    <scope>NUCLEOTIDE SEQUENCE</scope>
</reference>
<evidence type="ECO:0000256" key="3">
    <source>
        <dbReference type="ARBA" id="ARBA00022946"/>
    </source>
</evidence>
<accession>A0A1D2AGG3</accession>
<name>A0A1D2AGG3_AUXPR</name>
<gene>
    <name evidence="6" type="ORF">g.19784</name>
</gene>
<dbReference type="InterPro" id="IPR011053">
    <property type="entry name" value="Single_hybrid_motif"/>
</dbReference>
<evidence type="ECO:0000313" key="6">
    <source>
        <dbReference type="EMBL" id="JAT78299.1"/>
    </source>
</evidence>
<organism evidence="6">
    <name type="scientific">Auxenochlorella protothecoides</name>
    <name type="common">Green microalga</name>
    <name type="synonym">Chlorella protothecoides</name>
    <dbReference type="NCBI Taxonomy" id="3075"/>
    <lineage>
        <taxon>Eukaryota</taxon>
        <taxon>Viridiplantae</taxon>
        <taxon>Chlorophyta</taxon>
        <taxon>core chlorophytes</taxon>
        <taxon>Trebouxiophyceae</taxon>
        <taxon>Chlorellales</taxon>
        <taxon>Chlorellaceae</taxon>
        <taxon>Auxenochlorella</taxon>
    </lineage>
</organism>
<dbReference type="AlphaFoldDB" id="A0A1D2AGG3"/>
<dbReference type="SUPFAM" id="SSF51230">
    <property type="entry name" value="Single hybrid motif"/>
    <property type="match status" value="1"/>
</dbReference>
<dbReference type="GO" id="GO:0006099">
    <property type="term" value="P:tricarboxylic acid cycle"/>
    <property type="evidence" value="ECO:0007669"/>
    <property type="project" value="TreeGrafter"/>
</dbReference>
<dbReference type="CDD" id="cd06849">
    <property type="entry name" value="lipoyl_domain"/>
    <property type="match status" value="1"/>
</dbReference>
<protein>
    <recommendedName>
        <fullName evidence="5">Lipoyl-binding domain-containing protein</fullName>
    </recommendedName>
</protein>
<feature type="compositionally biased region" description="Low complexity" evidence="4">
    <location>
        <begin position="165"/>
        <end position="183"/>
    </location>
</feature>
<dbReference type="PROSITE" id="PS00189">
    <property type="entry name" value="LIPOYL"/>
    <property type="match status" value="1"/>
</dbReference>
<sequence length="283" mass="29019">MTTRVGAKVLVQACRPFWRSLVPSSAVGRVEGMQNPGADLGLHSAERGVWGRHALFHTAPQSLASLPVTIPALGESISDGTVASLLKKAGDTVEEDEPIVSIETDKVTVDVRAPQAGVILAVLVEEGATVEVGHVVATIDTDKAAAGAPAKKSTSQDQPETTPKAPAEPSASHAASAGESGSSRTPSIHFPARRTDDGTVISSLPANEAQAALQKLEGGSSSGGTEGSHPPTVLASASPPPKQGPWLQLNREVVTSADDGQGVPRTSMSEREMELIMLGGADP</sequence>
<keyword evidence="2" id="KW-0450">Lipoyl</keyword>
<keyword evidence="3" id="KW-0809">Transit peptide</keyword>
<dbReference type="PANTHER" id="PTHR43416:SF5">
    <property type="entry name" value="DIHYDROLIPOYLLYSINE-RESIDUE SUCCINYLTRANSFERASE COMPONENT OF 2-OXOGLUTARATE DEHYDROGENASE COMPLEX, MITOCHONDRIAL"/>
    <property type="match status" value="1"/>
</dbReference>
<feature type="region of interest" description="Disordered" evidence="4">
    <location>
        <begin position="144"/>
        <end position="199"/>
    </location>
</feature>
<dbReference type="Pfam" id="PF00364">
    <property type="entry name" value="Biotin_lipoyl"/>
    <property type="match status" value="1"/>
</dbReference>
<feature type="compositionally biased region" description="Polar residues" evidence="4">
    <location>
        <begin position="152"/>
        <end position="161"/>
    </location>
</feature>
<feature type="region of interest" description="Disordered" evidence="4">
    <location>
        <begin position="215"/>
        <end position="245"/>
    </location>
</feature>
<dbReference type="PROSITE" id="PS50968">
    <property type="entry name" value="BIOTINYL_LIPOYL"/>
    <property type="match status" value="1"/>
</dbReference>
<dbReference type="GO" id="GO:0004149">
    <property type="term" value="F:dihydrolipoyllysine-residue succinyltransferase activity"/>
    <property type="evidence" value="ECO:0007669"/>
    <property type="project" value="TreeGrafter"/>
</dbReference>
<dbReference type="EMBL" id="GDKF01000323">
    <property type="protein sequence ID" value="JAT78299.1"/>
    <property type="molecule type" value="Transcribed_RNA"/>
</dbReference>
<dbReference type="InterPro" id="IPR000089">
    <property type="entry name" value="Biotin_lipoyl"/>
</dbReference>
<feature type="domain" description="Lipoyl-binding" evidence="5">
    <location>
        <begin position="65"/>
        <end position="140"/>
    </location>
</feature>
<evidence type="ECO:0000256" key="4">
    <source>
        <dbReference type="SAM" id="MobiDB-lite"/>
    </source>
</evidence>
<evidence type="ECO:0000256" key="2">
    <source>
        <dbReference type="ARBA" id="ARBA00022823"/>
    </source>
</evidence>
<comment type="similarity">
    <text evidence="1">Belongs to the 2-oxoacid dehydrogenase family.</text>
</comment>
<dbReference type="InterPro" id="IPR050537">
    <property type="entry name" value="2-oxoacid_dehydrogenase"/>
</dbReference>
<proteinExistence type="inferred from homology"/>
<dbReference type="InterPro" id="IPR003016">
    <property type="entry name" value="2-oxoA_DH_lipoyl-BS"/>
</dbReference>